<evidence type="ECO:0000256" key="5">
    <source>
        <dbReference type="SAM" id="MobiDB-lite"/>
    </source>
</evidence>
<comment type="cofactor">
    <cofactor evidence="1">
        <name>pyridoxal 5'-phosphate</name>
        <dbReference type="ChEBI" id="CHEBI:597326"/>
    </cofactor>
</comment>
<proteinExistence type="inferred from homology"/>
<dbReference type="InterPro" id="IPR001926">
    <property type="entry name" value="TrpB-like_PALP"/>
</dbReference>
<dbReference type="GO" id="GO:0030170">
    <property type="term" value="F:pyridoxal phosphate binding"/>
    <property type="evidence" value="ECO:0007669"/>
    <property type="project" value="InterPro"/>
</dbReference>
<feature type="region of interest" description="Disordered" evidence="5">
    <location>
        <begin position="1"/>
        <end position="53"/>
    </location>
</feature>
<evidence type="ECO:0000256" key="1">
    <source>
        <dbReference type="ARBA" id="ARBA00001933"/>
    </source>
</evidence>
<protein>
    <submittedName>
        <fullName evidence="7">Threonine ammonia-lyase biosynthetic</fullName>
    </submittedName>
</protein>
<name>A0A8H4P4K7_9HYPO</name>
<evidence type="ECO:0000256" key="4">
    <source>
        <dbReference type="ARBA" id="ARBA00023239"/>
    </source>
</evidence>
<comment type="caution">
    <text evidence="7">The sequence shown here is derived from an EMBL/GenBank/DDBJ whole genome shotgun (WGS) entry which is preliminary data.</text>
</comment>
<dbReference type="PANTHER" id="PTHR48078">
    <property type="entry name" value="THREONINE DEHYDRATASE, MITOCHONDRIAL-RELATED"/>
    <property type="match status" value="1"/>
</dbReference>
<feature type="compositionally biased region" description="Polar residues" evidence="5">
    <location>
        <begin position="31"/>
        <end position="48"/>
    </location>
</feature>
<dbReference type="GO" id="GO:0006567">
    <property type="term" value="P:L-threonine catabolic process"/>
    <property type="evidence" value="ECO:0007669"/>
    <property type="project" value="TreeGrafter"/>
</dbReference>
<evidence type="ECO:0000313" key="7">
    <source>
        <dbReference type="EMBL" id="KAF4462254.1"/>
    </source>
</evidence>
<gene>
    <name evidence="7" type="ORF">FALBO_10950</name>
</gene>
<dbReference type="EMBL" id="JAADYS010001565">
    <property type="protein sequence ID" value="KAF4462254.1"/>
    <property type="molecule type" value="Genomic_DNA"/>
</dbReference>
<reference evidence="7 8" key="1">
    <citation type="submission" date="2020-01" db="EMBL/GenBank/DDBJ databases">
        <title>Identification and distribution of gene clusters putatively required for synthesis of sphingolipid metabolism inhibitors in phylogenetically diverse species of the filamentous fungus Fusarium.</title>
        <authorList>
            <person name="Kim H.-S."/>
            <person name="Busman M."/>
            <person name="Brown D.W."/>
            <person name="Divon H."/>
            <person name="Uhlig S."/>
            <person name="Proctor R.H."/>
        </authorList>
    </citation>
    <scope>NUCLEOTIDE SEQUENCE [LARGE SCALE GENOMIC DNA]</scope>
    <source>
        <strain evidence="7 8">NRRL 20459</strain>
    </source>
</reference>
<dbReference type="AlphaFoldDB" id="A0A8H4P4K7"/>
<dbReference type="PROSITE" id="PS00165">
    <property type="entry name" value="DEHYDRATASE_SER_THR"/>
    <property type="match status" value="1"/>
</dbReference>
<comment type="similarity">
    <text evidence="2">Belongs to the serine/threonine dehydratase family.</text>
</comment>
<dbReference type="SUPFAM" id="SSF53686">
    <property type="entry name" value="Tryptophan synthase beta subunit-like PLP-dependent enzymes"/>
    <property type="match status" value="1"/>
</dbReference>
<accession>A0A8H4P4K7</accession>
<dbReference type="Gene3D" id="3.40.50.1100">
    <property type="match status" value="2"/>
</dbReference>
<keyword evidence="4 7" id="KW-0456">Lyase</keyword>
<feature type="domain" description="Tryptophan synthase beta chain-like PALP" evidence="6">
    <location>
        <begin position="89"/>
        <end position="133"/>
    </location>
</feature>
<dbReference type="InterPro" id="IPR000634">
    <property type="entry name" value="Ser/Thr_deHydtase_PyrdxlP-BS"/>
</dbReference>
<dbReference type="InterPro" id="IPR050147">
    <property type="entry name" value="Ser/Thr_Dehydratase"/>
</dbReference>
<feature type="compositionally biased region" description="Low complexity" evidence="5">
    <location>
        <begin position="11"/>
        <end position="26"/>
    </location>
</feature>
<evidence type="ECO:0000259" key="6">
    <source>
        <dbReference type="Pfam" id="PF00291"/>
    </source>
</evidence>
<dbReference type="Pfam" id="PF00291">
    <property type="entry name" value="PALP"/>
    <property type="match status" value="1"/>
</dbReference>
<dbReference type="PANTHER" id="PTHR48078:SF11">
    <property type="entry name" value="THREONINE DEHYDRATASE, MITOCHONDRIAL"/>
    <property type="match status" value="1"/>
</dbReference>
<evidence type="ECO:0000256" key="3">
    <source>
        <dbReference type="ARBA" id="ARBA00022898"/>
    </source>
</evidence>
<evidence type="ECO:0000313" key="8">
    <source>
        <dbReference type="Proteomes" id="UP000554235"/>
    </source>
</evidence>
<dbReference type="GO" id="GO:0006565">
    <property type="term" value="P:L-serine catabolic process"/>
    <property type="evidence" value="ECO:0007669"/>
    <property type="project" value="TreeGrafter"/>
</dbReference>
<dbReference type="InterPro" id="IPR036052">
    <property type="entry name" value="TrpB-like_PALP_sf"/>
</dbReference>
<dbReference type="GO" id="GO:0004794">
    <property type="term" value="F:threonine deaminase activity"/>
    <property type="evidence" value="ECO:0007669"/>
    <property type="project" value="TreeGrafter"/>
</dbReference>
<dbReference type="OrthoDB" id="4418812at2759"/>
<organism evidence="7 8">
    <name type="scientific">Fusarium albosuccineum</name>
    <dbReference type="NCBI Taxonomy" id="1237068"/>
    <lineage>
        <taxon>Eukaryota</taxon>
        <taxon>Fungi</taxon>
        <taxon>Dikarya</taxon>
        <taxon>Ascomycota</taxon>
        <taxon>Pezizomycotina</taxon>
        <taxon>Sordariomycetes</taxon>
        <taxon>Hypocreomycetidae</taxon>
        <taxon>Hypocreales</taxon>
        <taxon>Nectriaceae</taxon>
        <taxon>Fusarium</taxon>
        <taxon>Fusarium decemcellulare species complex</taxon>
    </lineage>
</organism>
<sequence>MPSAHEPPVDPVVANGAVNGNGTNGDARPHTPTTGMALTEYSANPSTPSEEKRARIKEMVPEEYLLPTGYPDYLRLIASATSRVYEACKITPLTHAINLSNRLECNVLLKREDEQPVFSFKLRGAYNKMAHLDPAKSW</sequence>
<dbReference type="GO" id="GO:0009097">
    <property type="term" value="P:isoleucine biosynthetic process"/>
    <property type="evidence" value="ECO:0007669"/>
    <property type="project" value="TreeGrafter"/>
</dbReference>
<feature type="non-terminal residue" evidence="7">
    <location>
        <position position="138"/>
    </location>
</feature>
<dbReference type="GO" id="GO:0003941">
    <property type="term" value="F:L-serine ammonia-lyase activity"/>
    <property type="evidence" value="ECO:0007669"/>
    <property type="project" value="TreeGrafter"/>
</dbReference>
<keyword evidence="8" id="KW-1185">Reference proteome</keyword>
<dbReference type="Proteomes" id="UP000554235">
    <property type="component" value="Unassembled WGS sequence"/>
</dbReference>
<evidence type="ECO:0000256" key="2">
    <source>
        <dbReference type="ARBA" id="ARBA00010869"/>
    </source>
</evidence>
<keyword evidence="3" id="KW-0663">Pyridoxal phosphate</keyword>